<proteinExistence type="predicted"/>
<dbReference type="Proteomes" id="UP000249066">
    <property type="component" value="Unassembled WGS sequence"/>
</dbReference>
<evidence type="ECO:0000256" key="1">
    <source>
        <dbReference type="SAM" id="MobiDB-lite"/>
    </source>
</evidence>
<evidence type="ECO:0000313" key="3">
    <source>
        <dbReference type="Proteomes" id="UP000249066"/>
    </source>
</evidence>
<feature type="region of interest" description="Disordered" evidence="1">
    <location>
        <begin position="334"/>
        <end position="364"/>
    </location>
</feature>
<name>A0A2W5C0H8_9SPHN</name>
<comment type="caution">
    <text evidence="2">The sequence shown here is derived from an EMBL/GenBank/DDBJ whole genome shotgun (WGS) entry which is preliminary data.</text>
</comment>
<organism evidence="2 3">
    <name type="scientific">Sphingomonas sanxanigenens</name>
    <dbReference type="NCBI Taxonomy" id="397260"/>
    <lineage>
        <taxon>Bacteria</taxon>
        <taxon>Pseudomonadati</taxon>
        <taxon>Pseudomonadota</taxon>
        <taxon>Alphaproteobacteria</taxon>
        <taxon>Sphingomonadales</taxon>
        <taxon>Sphingomonadaceae</taxon>
        <taxon>Sphingomonas</taxon>
    </lineage>
</organism>
<sequence length="364" mass="41519">MKPEAPERTPLAFRVRPQPAEGFDSWLDRIVRRHETSRRTLFRYLDVDPDLANYDLARGKLGLPARHHATFDGLVAGLGWAVDVDRDAVMDGFAAGPAHWLLPLTLRRYGCACCWSGLIAEGRPLYIRKDWIWSASWWCHEHQLPLSVMPAWDWPRREGSLAAMLGRLEAAAREIVRAARPTARLIAYNRAVIEFLRKGDDGVTPQRYRRYVETIVANRFHFSSERIRLLALRHSSGAQPARRFERFVALSRSELAKEGRGFFRRPQPRVEGIDIEAAIDRPRRGRRWEPDLPMLLQTYLSIAQRAEARGEPLGRPAGPGDNYGFYRSMNSASAQKWTNDRGPGGLGWQNRPQKPGQRDLGSLP</sequence>
<reference evidence="2 3" key="1">
    <citation type="submission" date="2017-08" db="EMBL/GenBank/DDBJ databases">
        <title>Infants hospitalized years apart are colonized by the same room-sourced microbial strains.</title>
        <authorList>
            <person name="Brooks B."/>
            <person name="Olm M.R."/>
            <person name="Firek B.A."/>
            <person name="Baker R."/>
            <person name="Thomas B.C."/>
            <person name="Morowitz M.J."/>
            <person name="Banfield J.F."/>
        </authorList>
    </citation>
    <scope>NUCLEOTIDE SEQUENCE [LARGE SCALE GENOMIC DNA]</scope>
    <source>
        <strain evidence="2">S2_018_000_R2_101</strain>
    </source>
</reference>
<evidence type="ECO:0000313" key="2">
    <source>
        <dbReference type="EMBL" id="PZO88825.1"/>
    </source>
</evidence>
<dbReference type="AlphaFoldDB" id="A0A2W5C0H8"/>
<gene>
    <name evidence="2" type="ORF">DI623_11900</name>
</gene>
<protein>
    <submittedName>
        <fullName evidence="2">Uncharacterized protein</fullName>
    </submittedName>
</protein>
<dbReference type="EMBL" id="QFNN01000080">
    <property type="protein sequence ID" value="PZO88825.1"/>
    <property type="molecule type" value="Genomic_DNA"/>
</dbReference>
<accession>A0A2W5C0H8</accession>